<dbReference type="AlphaFoldDB" id="A0AAW7Z2W8"/>
<evidence type="ECO:0000313" key="1">
    <source>
        <dbReference type="EMBL" id="MDO6578075.1"/>
    </source>
</evidence>
<comment type="caution">
    <text evidence="1">The sequence shown here is derived from an EMBL/GenBank/DDBJ whole genome shotgun (WGS) entry which is preliminary data.</text>
</comment>
<protein>
    <submittedName>
        <fullName evidence="1">DUF2855 family protein</fullName>
    </submittedName>
</protein>
<dbReference type="EMBL" id="JAUOQI010000007">
    <property type="protein sequence ID" value="MDO6578075.1"/>
    <property type="molecule type" value="Genomic_DNA"/>
</dbReference>
<gene>
    <name evidence="1" type="ORF">Q4527_11770</name>
</gene>
<dbReference type="RefSeq" id="WP_061996917.1">
    <property type="nucleotide sequence ID" value="NZ_CAXIBE010000041.1"/>
</dbReference>
<evidence type="ECO:0000313" key="2">
    <source>
        <dbReference type="Proteomes" id="UP001170717"/>
    </source>
</evidence>
<dbReference type="Pfam" id="PF11017">
    <property type="entry name" value="DUF2855"/>
    <property type="match status" value="1"/>
</dbReference>
<organism evidence="1 2">
    <name type="scientific">Alteromonas stellipolaris</name>
    <dbReference type="NCBI Taxonomy" id="233316"/>
    <lineage>
        <taxon>Bacteria</taxon>
        <taxon>Pseudomonadati</taxon>
        <taxon>Pseudomonadota</taxon>
        <taxon>Gammaproteobacteria</taxon>
        <taxon>Alteromonadales</taxon>
        <taxon>Alteromonadaceae</taxon>
        <taxon>Alteromonas/Salinimonas group</taxon>
        <taxon>Alteromonas</taxon>
    </lineage>
</organism>
<dbReference type="GeneID" id="83256683"/>
<dbReference type="InterPro" id="IPR021276">
    <property type="entry name" value="DUF2855"/>
</dbReference>
<proteinExistence type="predicted"/>
<name>A0AAW7Z2W8_9ALTE</name>
<dbReference type="Proteomes" id="UP001170717">
    <property type="component" value="Unassembled WGS sequence"/>
</dbReference>
<sequence>MQQFQVDKQDLSQHRIVATENTDLSNQGLSKEGVTFEVERFAFTANNLTYFMMGEKLGYWQFFPAVSDKALADKAASNKPLESNVNNKWGVIPVWGIGKVSASSAEGVDVGSRYFGYFPPATHLHMDAIAFAQGNLIDTSAHRNSLPQGYNMYRPLESGGDKTQSHRENLQMLLWPLYITSYCLWDLIDQYNAPKPKQVIVLSASSKTSLGLAYALKKDDYHVVGVTSGKSQEFVEGLDVYNQVVCYDNLDDIHSKASIVVDMSGNSEVKQRLKTRLGDDLMRYVQVGLTHWQDAGTEDGAENTEDASGNSDEFFFAPAHIQTRMTELGASKFHAQSGAFVKEAMLWTSSWLSVKEHKNIASLIQNFTAICRGDVSPHEGLIFIP</sequence>
<accession>A0AAW7Z2W8</accession>
<reference evidence="1" key="1">
    <citation type="submission" date="2023-07" db="EMBL/GenBank/DDBJ databases">
        <title>Genome content predicts the carbon catabolic preferences of heterotrophic bacteria.</title>
        <authorList>
            <person name="Gralka M."/>
        </authorList>
    </citation>
    <scope>NUCLEOTIDE SEQUENCE</scope>
    <source>
        <strain evidence="1">F2M12</strain>
    </source>
</reference>